<evidence type="ECO:0000256" key="7">
    <source>
        <dbReference type="ARBA" id="ARBA00023157"/>
    </source>
</evidence>
<evidence type="ECO:0000259" key="10">
    <source>
        <dbReference type="PROSITE" id="PS51406"/>
    </source>
</evidence>
<feature type="domain" description="Fibrinogen C-terminal" evidence="10">
    <location>
        <begin position="232"/>
        <end position="296"/>
    </location>
</feature>
<comment type="caution">
    <text evidence="11">The sequence shown here is derived from an EMBL/GenBank/DDBJ whole genome shotgun (WGS) entry which is preliminary data.</text>
</comment>
<dbReference type="RefSeq" id="WP_377976218.1">
    <property type="nucleotide sequence ID" value="NZ_JBBKYA010000003.1"/>
</dbReference>
<gene>
    <name evidence="11" type="ORF">SKC38_06605</name>
</gene>
<comment type="subcellular location">
    <subcellularLocation>
        <location evidence="1">Endomembrane system</location>
        <topology evidence="1">Peripheral membrane protein</topology>
    </subcellularLocation>
    <subcellularLocation>
        <location evidence="2">Secreted</location>
    </subcellularLocation>
</comment>
<name>A0ABW6D278_9BACT</name>
<dbReference type="InterPro" id="IPR036056">
    <property type="entry name" value="Fibrinogen-like_C"/>
</dbReference>
<dbReference type="InterPro" id="IPR050633">
    <property type="entry name" value="Neuropilin_MCO_CoagFactor"/>
</dbReference>
<dbReference type="Gene3D" id="2.60.120.260">
    <property type="entry name" value="Galactose-binding domain-like"/>
    <property type="match status" value="1"/>
</dbReference>
<evidence type="ECO:0000313" key="12">
    <source>
        <dbReference type="Proteomes" id="UP001598114"/>
    </source>
</evidence>
<dbReference type="InterPro" id="IPR000421">
    <property type="entry name" value="FA58C"/>
</dbReference>
<dbReference type="PROSITE" id="PS51406">
    <property type="entry name" value="FIBRINOGEN_C_2"/>
    <property type="match status" value="1"/>
</dbReference>
<dbReference type="SUPFAM" id="SSF49785">
    <property type="entry name" value="Galactose-binding domain-like"/>
    <property type="match status" value="1"/>
</dbReference>
<sequence length="451" mass="49042">MKTLGFIFFCWILTPTLWAQTTTNSAGTGTFTNTGTWTSPQNLTGTATIMDGHTVNIPNNINPVYSNKIIFSGTGKLALTGTSSKWIAATIMNASPSMESFNLSTNWSASSVYINDSFGITHNTPWIDSGQGWSAGTANSGTDYLQYDLKSPRWVQGIVSQGRANAAQWVTSAKVDVSLDNINWVPAATNFTMNSDQTTKVYNNFANVMYARYVRVTPLTSYVYATMRLGVLLRDYPFKSCHEILTNFPQATSGIYVIDPDGYAGANPSTNCYCDMSTDGGGWTLVLNYLHAGNTNPALVVKTNSLPLQGSTTLGTDESASASTWGNVSNTYLSAFTFSELRFYAKTSAHTRVIHFKTSHTNTMNYFLTGTGSMSGIGTAGNYTALTGHSSYLPASSASYFTNQGNAAMTEFPFWLNGTYHWGIRGGGSRWEVDDYPGNSANSTLHQIWIR</sequence>
<feature type="domain" description="F5/8 type C" evidence="9">
    <location>
        <begin position="91"/>
        <end position="234"/>
    </location>
</feature>
<dbReference type="Pfam" id="PF00754">
    <property type="entry name" value="F5_F8_type_C"/>
    <property type="match status" value="1"/>
</dbReference>
<keyword evidence="6" id="KW-0472">Membrane</keyword>
<dbReference type="NCBIfam" id="NF040941">
    <property type="entry name" value="GGGWT_bact"/>
    <property type="match status" value="1"/>
</dbReference>
<dbReference type="Proteomes" id="UP001598114">
    <property type="component" value="Unassembled WGS sequence"/>
</dbReference>
<keyword evidence="7" id="KW-1015">Disulfide bond</keyword>
<feature type="chain" id="PRO_5046205247" evidence="8">
    <location>
        <begin position="20"/>
        <end position="451"/>
    </location>
</feature>
<dbReference type="SUPFAM" id="SSF56496">
    <property type="entry name" value="Fibrinogen C-terminal domain-like"/>
    <property type="match status" value="1"/>
</dbReference>
<keyword evidence="4" id="KW-0677">Repeat</keyword>
<keyword evidence="3" id="KW-0964">Secreted</keyword>
<dbReference type="PANTHER" id="PTHR46806">
    <property type="entry name" value="F5/8 TYPE C DOMAIN-CONTAINING PROTEIN"/>
    <property type="match status" value="1"/>
</dbReference>
<accession>A0ABW6D278</accession>
<dbReference type="InterPro" id="IPR014716">
    <property type="entry name" value="Fibrinogen_a/b/g_C_1"/>
</dbReference>
<evidence type="ECO:0000256" key="2">
    <source>
        <dbReference type="ARBA" id="ARBA00004613"/>
    </source>
</evidence>
<protein>
    <submittedName>
        <fullName evidence="11">Fibrinogen-like YCDxxxxGGGW domain-containing protein</fullName>
    </submittedName>
</protein>
<evidence type="ECO:0000256" key="4">
    <source>
        <dbReference type="ARBA" id="ARBA00022737"/>
    </source>
</evidence>
<reference evidence="11 12" key="1">
    <citation type="submission" date="2024-03" db="EMBL/GenBank/DDBJ databases">
        <title>Aquirufa genome sequencing.</title>
        <authorList>
            <person name="Pitt A."/>
            <person name="Hahn M.W."/>
        </authorList>
    </citation>
    <scope>NUCLEOTIDE SEQUENCE [LARGE SCALE GENOMIC DNA]</scope>
    <source>
        <strain evidence="11 12">PLAD-142S6K</strain>
    </source>
</reference>
<dbReference type="PANTHER" id="PTHR46806:SF5">
    <property type="entry name" value="F5_8 TYPE C DOMAIN-CONTAINING PROTEIN"/>
    <property type="match status" value="1"/>
</dbReference>
<evidence type="ECO:0000256" key="1">
    <source>
        <dbReference type="ARBA" id="ARBA00004184"/>
    </source>
</evidence>
<keyword evidence="8" id="KW-0732">Signal</keyword>
<feature type="signal peptide" evidence="8">
    <location>
        <begin position="1"/>
        <end position="19"/>
    </location>
</feature>
<proteinExistence type="predicted"/>
<keyword evidence="5" id="KW-0130">Cell adhesion</keyword>
<evidence type="ECO:0000256" key="6">
    <source>
        <dbReference type="ARBA" id="ARBA00023136"/>
    </source>
</evidence>
<evidence type="ECO:0000256" key="8">
    <source>
        <dbReference type="SAM" id="SignalP"/>
    </source>
</evidence>
<evidence type="ECO:0000313" key="11">
    <source>
        <dbReference type="EMBL" id="MFD3275891.1"/>
    </source>
</evidence>
<dbReference type="Gene3D" id="3.90.215.10">
    <property type="entry name" value="Gamma Fibrinogen, chain A, domain 1"/>
    <property type="match status" value="1"/>
</dbReference>
<dbReference type="PROSITE" id="PS50022">
    <property type="entry name" value="FA58C_3"/>
    <property type="match status" value="1"/>
</dbReference>
<organism evidence="11 12">
    <name type="scientific">Aquirufa echingensis</name>
    <dbReference type="NCBI Taxonomy" id="3096516"/>
    <lineage>
        <taxon>Bacteria</taxon>
        <taxon>Pseudomonadati</taxon>
        <taxon>Bacteroidota</taxon>
        <taxon>Cytophagia</taxon>
        <taxon>Cytophagales</taxon>
        <taxon>Flectobacillaceae</taxon>
        <taxon>Aquirufa</taxon>
    </lineage>
</organism>
<evidence type="ECO:0000256" key="3">
    <source>
        <dbReference type="ARBA" id="ARBA00022525"/>
    </source>
</evidence>
<keyword evidence="12" id="KW-1185">Reference proteome</keyword>
<evidence type="ECO:0000259" key="9">
    <source>
        <dbReference type="PROSITE" id="PS50022"/>
    </source>
</evidence>
<dbReference type="EMBL" id="JBBKYA010000003">
    <property type="protein sequence ID" value="MFD3275891.1"/>
    <property type="molecule type" value="Genomic_DNA"/>
</dbReference>
<dbReference type="InterPro" id="IPR002181">
    <property type="entry name" value="Fibrinogen_a/b/g_C_dom"/>
</dbReference>
<dbReference type="Pfam" id="PF00147">
    <property type="entry name" value="Fibrinogen_C"/>
    <property type="match status" value="1"/>
</dbReference>
<dbReference type="InterPro" id="IPR008979">
    <property type="entry name" value="Galactose-bd-like_sf"/>
</dbReference>
<evidence type="ECO:0000256" key="5">
    <source>
        <dbReference type="ARBA" id="ARBA00022889"/>
    </source>
</evidence>